<dbReference type="OrthoDB" id="3341077at2759"/>
<keyword evidence="2" id="KW-0472">Membrane</keyword>
<evidence type="ECO:0000313" key="3">
    <source>
        <dbReference type="EMBL" id="KDR84558.1"/>
    </source>
</evidence>
<feature type="transmembrane region" description="Helical" evidence="2">
    <location>
        <begin position="45"/>
        <end position="70"/>
    </location>
</feature>
<dbReference type="Proteomes" id="UP000027222">
    <property type="component" value="Unassembled WGS sequence"/>
</dbReference>
<feature type="region of interest" description="Disordered" evidence="1">
    <location>
        <begin position="282"/>
        <end position="311"/>
    </location>
</feature>
<sequence>MGLSATQASFIGTVLEALLYGVYCVVFPLYIRLRWQKRTTDSTPLVFPLLALFGLCTVFFAIDFILQYFAVFPEGRSVLTTWSLNVTASMLFTFIDFISQGILIYRCWVMWNRKLLFVVVPSALAFFSFEIAKIAVELRNPGPSFLLSVPKWFTPLGIASFSISLGVNAVVTGLLTLKLYLLHRDMTKTWMAAASRGKVNLLPVISMLIESGMFTFIAQMIYVIFFSLGSNIFLCIHTPMTIVYGIMPTLLVVRISMRNMDNRTTKLQSDILFMPDNHHSTTLDISKKNPNNVHPRTETDATSHQIQSQVV</sequence>
<name>A0A067TZR5_GALM3</name>
<evidence type="ECO:0000256" key="2">
    <source>
        <dbReference type="SAM" id="Phobius"/>
    </source>
</evidence>
<evidence type="ECO:0000256" key="1">
    <source>
        <dbReference type="SAM" id="MobiDB-lite"/>
    </source>
</evidence>
<reference evidence="4" key="1">
    <citation type="journal article" date="2014" name="Proc. Natl. Acad. Sci. U.S.A.">
        <title>Extensive sampling of basidiomycete genomes demonstrates inadequacy of the white-rot/brown-rot paradigm for wood decay fungi.</title>
        <authorList>
            <person name="Riley R."/>
            <person name="Salamov A.A."/>
            <person name="Brown D.W."/>
            <person name="Nagy L.G."/>
            <person name="Floudas D."/>
            <person name="Held B.W."/>
            <person name="Levasseur A."/>
            <person name="Lombard V."/>
            <person name="Morin E."/>
            <person name="Otillar R."/>
            <person name="Lindquist E.A."/>
            <person name="Sun H."/>
            <person name="LaButti K.M."/>
            <person name="Schmutz J."/>
            <person name="Jabbour D."/>
            <person name="Luo H."/>
            <person name="Baker S.E."/>
            <person name="Pisabarro A.G."/>
            <person name="Walton J.D."/>
            <person name="Blanchette R.A."/>
            <person name="Henrissat B."/>
            <person name="Martin F."/>
            <person name="Cullen D."/>
            <person name="Hibbett D.S."/>
            <person name="Grigoriev I.V."/>
        </authorList>
    </citation>
    <scope>NUCLEOTIDE SEQUENCE [LARGE SCALE GENOMIC DNA]</scope>
    <source>
        <strain evidence="4">CBS 339.88</strain>
    </source>
</reference>
<feature type="transmembrane region" description="Helical" evidence="2">
    <location>
        <begin position="115"/>
        <end position="136"/>
    </location>
</feature>
<keyword evidence="2" id="KW-0812">Transmembrane</keyword>
<feature type="compositionally biased region" description="Polar residues" evidence="1">
    <location>
        <begin position="302"/>
        <end position="311"/>
    </location>
</feature>
<proteinExistence type="predicted"/>
<evidence type="ECO:0000313" key="4">
    <source>
        <dbReference type="Proteomes" id="UP000027222"/>
    </source>
</evidence>
<keyword evidence="2" id="KW-1133">Transmembrane helix</keyword>
<organism evidence="3 4">
    <name type="scientific">Galerina marginata (strain CBS 339.88)</name>
    <dbReference type="NCBI Taxonomy" id="685588"/>
    <lineage>
        <taxon>Eukaryota</taxon>
        <taxon>Fungi</taxon>
        <taxon>Dikarya</taxon>
        <taxon>Basidiomycota</taxon>
        <taxon>Agaricomycotina</taxon>
        <taxon>Agaricomycetes</taxon>
        <taxon>Agaricomycetidae</taxon>
        <taxon>Agaricales</taxon>
        <taxon>Agaricineae</taxon>
        <taxon>Strophariaceae</taxon>
        <taxon>Galerina</taxon>
    </lineage>
</organism>
<feature type="transmembrane region" description="Helical" evidence="2">
    <location>
        <begin position="82"/>
        <end position="103"/>
    </location>
</feature>
<dbReference type="HOGENOM" id="CLU_044614_8_1_1"/>
<feature type="transmembrane region" description="Helical" evidence="2">
    <location>
        <begin position="231"/>
        <end position="253"/>
    </location>
</feature>
<protein>
    <submittedName>
        <fullName evidence="3">Uncharacterized protein</fullName>
    </submittedName>
</protein>
<feature type="transmembrane region" description="Helical" evidence="2">
    <location>
        <begin position="12"/>
        <end position="33"/>
    </location>
</feature>
<accession>A0A067TZR5</accession>
<dbReference type="AlphaFoldDB" id="A0A067TZR5"/>
<feature type="transmembrane region" description="Helical" evidence="2">
    <location>
        <begin position="156"/>
        <end position="181"/>
    </location>
</feature>
<feature type="transmembrane region" description="Helical" evidence="2">
    <location>
        <begin position="201"/>
        <end position="225"/>
    </location>
</feature>
<keyword evidence="4" id="KW-1185">Reference proteome</keyword>
<dbReference type="EMBL" id="KL142368">
    <property type="protein sequence ID" value="KDR84558.1"/>
    <property type="molecule type" value="Genomic_DNA"/>
</dbReference>
<gene>
    <name evidence="3" type="ORF">GALMADRAFT_206124</name>
</gene>